<dbReference type="SUPFAM" id="SSF56219">
    <property type="entry name" value="DNase I-like"/>
    <property type="match status" value="1"/>
</dbReference>
<evidence type="ECO:0000256" key="2">
    <source>
        <dbReference type="ARBA" id="ARBA00012180"/>
    </source>
</evidence>
<feature type="region of interest" description="Disordered" evidence="5">
    <location>
        <begin position="129"/>
        <end position="164"/>
    </location>
</feature>
<dbReference type="PROSITE" id="PS50878">
    <property type="entry name" value="RT_POL"/>
    <property type="match status" value="1"/>
</dbReference>
<dbReference type="Gene3D" id="3.30.70.270">
    <property type="match status" value="1"/>
</dbReference>
<feature type="compositionally biased region" description="Basic residues" evidence="5">
    <location>
        <begin position="1293"/>
        <end position="1302"/>
    </location>
</feature>
<feature type="compositionally biased region" description="Basic and acidic residues" evidence="5">
    <location>
        <begin position="1277"/>
        <end position="1292"/>
    </location>
</feature>
<proteinExistence type="inferred from homology"/>
<evidence type="ECO:0000256" key="1">
    <source>
        <dbReference type="ARBA" id="ARBA00010879"/>
    </source>
</evidence>
<dbReference type="InterPro" id="IPR043502">
    <property type="entry name" value="DNA/RNA_pol_sf"/>
</dbReference>
<evidence type="ECO:0000256" key="5">
    <source>
        <dbReference type="SAM" id="MobiDB-lite"/>
    </source>
</evidence>
<dbReference type="PROSITE" id="PS50297">
    <property type="entry name" value="ANK_REP_REGION"/>
    <property type="match status" value="1"/>
</dbReference>
<dbReference type="EC" id="3.1.26.4" evidence="2"/>
<feature type="coiled-coil region" evidence="4">
    <location>
        <begin position="501"/>
        <end position="535"/>
    </location>
</feature>
<evidence type="ECO:0000313" key="8">
    <source>
        <dbReference type="Proteomes" id="UP001274896"/>
    </source>
</evidence>
<feature type="region of interest" description="Disordered" evidence="5">
    <location>
        <begin position="1277"/>
        <end position="1302"/>
    </location>
</feature>
<dbReference type="InterPro" id="IPR002110">
    <property type="entry name" value="Ankyrin_rpt"/>
</dbReference>
<evidence type="ECO:0000256" key="3">
    <source>
        <dbReference type="PROSITE-ProRule" id="PRU00023"/>
    </source>
</evidence>
<feature type="region of interest" description="Disordered" evidence="5">
    <location>
        <begin position="1192"/>
        <end position="1215"/>
    </location>
</feature>
<name>A0AAE0UQ66_9TELE</name>
<comment type="caution">
    <text evidence="7">The sequence shown here is derived from an EMBL/GenBank/DDBJ whole genome shotgun (WGS) entry which is preliminary data.</text>
</comment>
<dbReference type="SUPFAM" id="SSF48403">
    <property type="entry name" value="Ankyrin repeat"/>
    <property type="match status" value="1"/>
</dbReference>
<feature type="region of interest" description="Disordered" evidence="5">
    <location>
        <begin position="1237"/>
        <end position="1262"/>
    </location>
</feature>
<gene>
    <name evidence="7" type="ORF">QTP70_029942</name>
</gene>
<accession>A0AAE0UQ66</accession>
<dbReference type="Proteomes" id="UP001274896">
    <property type="component" value="Unassembled WGS sequence"/>
</dbReference>
<dbReference type="InterPro" id="IPR036691">
    <property type="entry name" value="Endo/exonu/phosph_ase_sf"/>
</dbReference>
<sequence>MLLMRDQEDGGGSSPGKLKVKVSSSSMQIHPTITQEPPDIHYSNYDEDLGSCEFSEDDYEEYEEYDELSDSSDTRSIASDDSFYPPDEELTESECAQTPGTLSLFRACCSNSALTVKALIRQGVTEEEVRETDKNNRGAGGNWATVGGRSRGGRRVHRQREKRKGKSVGLRIGTLNVGTMTGKGRELADMMERRKVDILCVQETRWKGSKARSIGAGFKLFYYGVDSKRNGVGVVLKEEFVRNVLEVKRVSDRVMSLKLEIEGVMLNVVSGYAPQVGCELEEKERFWSELDEVMESIPTGERVVIGADFNGHVGEGNRDDEEVMGKFGVKIRNLEGQMVVDFDKRMDMGVVNTYFQKREEHRVTYKSGGRRTQVDYILCRRGNLKEISDCKVVVGESVARQHRMVVCRMTLMVCKTKTSKIEKKTKWWKLKKEECCEEFRQKLRQALGGQVVLPDDWETTAEVIRETGRKVLGVSSGRRKEDKETWWWNEEVQDSIQRKRLAKKKWDMDRTEKNRQEYKELQRRVKREVSKAKQKAYDELYTRLDTREGEKDLYRLARQRDRDGKDVQQVRVIKDRDGRVLTSEESVQRRWKEYFEELMNEENEREKRVEGVNSVEQKVDKIRKDEVRKALKRMKSGKAVGPDDIPVEVWKCLGEAAVEFLTDLFNRVLESERMPEEWRRSVLVLIFKNKGDVQSCSNYRGIKLMSHTVKLWERVVEARLRKVVEICEQQYGFMPRKSTTDAIFALRILMEKYRDGQRELHCVCVDLEKAYDRVPREELWYCMRKSGVAEKYVRVVQDMYERSRTVVRCAVGQTEEFKVEVGLHQGSALSPFLFAIVMDQLSEEVRQESPWTMMFADDIVICSESREQVEENLERWRFALERRGMKVSGSKTEYMCVNEREGSGTVRLQGEEVKKVQEFKYLGSTVQSNGECGKETGLMVACYHGYVDIVIALSLCPHLDVNWQDNEGNTALITAAQAGHIIITNYLLNYFPGLDIEKRNCHGFSALMKAAMQGRVDCVRALIMAGADLEARDNGRKLTPREWALFTGRYETVSVMQRLVQRPCPEQCSDSYQPEWPLLPALVANSQQRKGCMQKMLESLRDFFDISNVTEASEDGVFDHMVQMTTALGSPLIATSCRTVCPSSPPCVGKRRYSVQEILKKQRLQQLKGLGPERMETFRRLFQNSHVTLLPKSKDRRASLQPPNPKDSSTLRRGSLLPLHLVRRSSVRPGLVVPKLRITKAPTETHEPKKERRKSSCNSGQFLQVPKWRYKELKEERKKAEEAERKRLEASARRHLAVGKRK</sequence>
<dbReference type="SUPFAM" id="SSF56672">
    <property type="entry name" value="DNA/RNA polymerases"/>
    <property type="match status" value="1"/>
</dbReference>
<dbReference type="InterPro" id="IPR036770">
    <property type="entry name" value="Ankyrin_rpt-contain_sf"/>
</dbReference>
<dbReference type="EMBL" id="JAUCMX010000020">
    <property type="protein sequence ID" value="KAK3515707.1"/>
    <property type="molecule type" value="Genomic_DNA"/>
</dbReference>
<reference evidence="7" key="1">
    <citation type="submission" date="2023-06" db="EMBL/GenBank/DDBJ databases">
        <title>Male Hemibagrus guttatus genome.</title>
        <authorList>
            <person name="Bian C."/>
        </authorList>
    </citation>
    <scope>NUCLEOTIDE SEQUENCE</scope>
    <source>
        <strain evidence="7">Male_cb2023</strain>
        <tissue evidence="7">Muscle</tissue>
    </source>
</reference>
<organism evidence="7 8">
    <name type="scientific">Hemibagrus guttatus</name>
    <dbReference type="NCBI Taxonomy" id="175788"/>
    <lineage>
        <taxon>Eukaryota</taxon>
        <taxon>Metazoa</taxon>
        <taxon>Chordata</taxon>
        <taxon>Craniata</taxon>
        <taxon>Vertebrata</taxon>
        <taxon>Euteleostomi</taxon>
        <taxon>Actinopterygii</taxon>
        <taxon>Neopterygii</taxon>
        <taxon>Teleostei</taxon>
        <taxon>Ostariophysi</taxon>
        <taxon>Siluriformes</taxon>
        <taxon>Bagridae</taxon>
        <taxon>Hemibagrus</taxon>
    </lineage>
</organism>
<evidence type="ECO:0000259" key="6">
    <source>
        <dbReference type="PROSITE" id="PS50878"/>
    </source>
</evidence>
<dbReference type="Gene3D" id="3.60.10.10">
    <property type="entry name" value="Endonuclease/exonuclease/phosphatase"/>
    <property type="match status" value="1"/>
</dbReference>
<feature type="domain" description="Reverse transcriptase" evidence="6">
    <location>
        <begin position="667"/>
        <end position="926"/>
    </location>
</feature>
<evidence type="ECO:0000313" key="7">
    <source>
        <dbReference type="EMBL" id="KAK3515707.1"/>
    </source>
</evidence>
<comment type="similarity">
    <text evidence="1">Belongs to the beta type-B retroviral polymerase family. HERV class-II K(HML-2) pol subfamily.</text>
</comment>
<dbReference type="Pfam" id="PF12796">
    <property type="entry name" value="Ank_2"/>
    <property type="match status" value="1"/>
</dbReference>
<dbReference type="Pfam" id="PF00078">
    <property type="entry name" value="RVT_1"/>
    <property type="match status" value="1"/>
</dbReference>
<dbReference type="PROSITE" id="PS50088">
    <property type="entry name" value="ANK_REPEAT"/>
    <property type="match status" value="1"/>
</dbReference>
<dbReference type="CDD" id="cd01650">
    <property type="entry name" value="RT_nLTR_like"/>
    <property type="match status" value="1"/>
</dbReference>
<dbReference type="Gene3D" id="1.25.40.20">
    <property type="entry name" value="Ankyrin repeat-containing domain"/>
    <property type="match status" value="1"/>
</dbReference>
<keyword evidence="3" id="KW-0040">ANK repeat</keyword>
<keyword evidence="8" id="KW-1185">Reference proteome</keyword>
<feature type="region of interest" description="Disordered" evidence="5">
    <location>
        <begin position="1"/>
        <end position="90"/>
    </location>
</feature>
<feature type="compositionally biased region" description="Polar residues" evidence="5">
    <location>
        <begin position="22"/>
        <end position="35"/>
    </location>
</feature>
<dbReference type="CDD" id="cd09076">
    <property type="entry name" value="L1-EN"/>
    <property type="match status" value="1"/>
</dbReference>
<dbReference type="SMART" id="SM00248">
    <property type="entry name" value="ANK"/>
    <property type="match status" value="4"/>
</dbReference>
<feature type="repeat" description="ANK" evidence="3">
    <location>
        <begin position="1002"/>
        <end position="1034"/>
    </location>
</feature>
<dbReference type="Pfam" id="PF03372">
    <property type="entry name" value="Exo_endo_phos"/>
    <property type="match status" value="1"/>
</dbReference>
<dbReference type="GO" id="GO:0004523">
    <property type="term" value="F:RNA-DNA hybrid ribonuclease activity"/>
    <property type="evidence" value="ECO:0007669"/>
    <property type="project" value="UniProtKB-EC"/>
</dbReference>
<protein>
    <recommendedName>
        <fullName evidence="2">ribonuclease H</fullName>
        <ecNumber evidence="2">3.1.26.4</ecNumber>
    </recommendedName>
</protein>
<dbReference type="InterPro" id="IPR000477">
    <property type="entry name" value="RT_dom"/>
</dbReference>
<dbReference type="InterPro" id="IPR005135">
    <property type="entry name" value="Endo/exonuclease/phosphatase"/>
</dbReference>
<feature type="compositionally biased region" description="Basic residues" evidence="5">
    <location>
        <begin position="151"/>
        <end position="164"/>
    </location>
</feature>
<dbReference type="InterPro" id="IPR043128">
    <property type="entry name" value="Rev_trsase/Diguanyl_cyclase"/>
</dbReference>
<keyword evidence="4" id="KW-0175">Coiled coil</keyword>
<evidence type="ECO:0000256" key="4">
    <source>
        <dbReference type="SAM" id="Coils"/>
    </source>
</evidence>
<dbReference type="PANTHER" id="PTHR19446">
    <property type="entry name" value="REVERSE TRANSCRIPTASES"/>
    <property type="match status" value="1"/>
</dbReference>
<feature type="compositionally biased region" description="Acidic residues" evidence="5">
    <location>
        <begin position="45"/>
        <end position="70"/>
    </location>
</feature>